<feature type="signal peptide" evidence="7">
    <location>
        <begin position="1"/>
        <end position="25"/>
    </location>
</feature>
<evidence type="ECO:0000256" key="1">
    <source>
        <dbReference type="ARBA" id="ARBA00004196"/>
    </source>
</evidence>
<sequence length="299" mass="32285">MPRFAHLLRSLALFSLIALSGVAGAADRLPVAVSFSVLGDLVRQVGGERISTVQLVGPDEDAHVYQPTPGAIAEVSRTKLFFVNGLGLEGWLTRLQQAASYKGQVITVNQGGDALTMTEDGKRVTDPHTWQDPARVKNMIEVITRALSSADPAGSAYYRQRADAYQKQLDALATWASAQFNTIAPAKRVILTSHDAFGYLGHRFGVRILAPQGVSTDAEPSAKEVGDLVRQIRASGIRAVFMENVSNPKMIQQIAAETGTTATARLYSDALSKEGSADTYLKMYRHNVTVLVAGMKLNK</sequence>
<feature type="chain" id="PRO_5032495033" evidence="7">
    <location>
        <begin position="26"/>
        <end position="299"/>
    </location>
</feature>
<dbReference type="SUPFAM" id="SSF53807">
    <property type="entry name" value="Helical backbone' metal receptor"/>
    <property type="match status" value="1"/>
</dbReference>
<protein>
    <submittedName>
        <fullName evidence="8">Zinc/manganese transport system substrate-binding protein</fullName>
    </submittedName>
</protein>
<evidence type="ECO:0000256" key="6">
    <source>
        <dbReference type="RuleBase" id="RU003512"/>
    </source>
</evidence>
<evidence type="ECO:0000313" key="9">
    <source>
        <dbReference type="Proteomes" id="UP000543030"/>
    </source>
</evidence>
<dbReference type="Gene3D" id="3.40.50.1980">
    <property type="entry name" value="Nitrogenase molybdenum iron protein domain"/>
    <property type="match status" value="2"/>
</dbReference>
<dbReference type="GO" id="GO:0007155">
    <property type="term" value="P:cell adhesion"/>
    <property type="evidence" value="ECO:0007669"/>
    <property type="project" value="InterPro"/>
</dbReference>
<dbReference type="PRINTS" id="PR00690">
    <property type="entry name" value="ADHESNFAMILY"/>
</dbReference>
<comment type="caution">
    <text evidence="8">The sequence shown here is derived from an EMBL/GenBank/DDBJ whole genome shotgun (WGS) entry which is preliminary data.</text>
</comment>
<dbReference type="EMBL" id="JACHHN010000007">
    <property type="protein sequence ID" value="MBB5192569.1"/>
    <property type="molecule type" value="Genomic_DNA"/>
</dbReference>
<dbReference type="PANTHER" id="PTHR42953">
    <property type="entry name" value="HIGH-AFFINITY ZINC UPTAKE SYSTEM PROTEIN ZNUA-RELATED"/>
    <property type="match status" value="1"/>
</dbReference>
<dbReference type="PANTHER" id="PTHR42953:SF1">
    <property type="entry name" value="METAL-BINDING PROTEIN HI_0362-RELATED"/>
    <property type="match status" value="1"/>
</dbReference>
<reference evidence="8 9" key="1">
    <citation type="submission" date="2020-08" db="EMBL/GenBank/DDBJ databases">
        <title>Genomic Encyclopedia of Type Strains, Phase IV (KMG-IV): sequencing the most valuable type-strain genomes for metagenomic binning, comparative biology and taxonomic classification.</title>
        <authorList>
            <person name="Goeker M."/>
        </authorList>
    </citation>
    <scope>NUCLEOTIDE SEQUENCE [LARGE SCALE GENOMIC DNA]</scope>
    <source>
        <strain evidence="8 9">DSM 18233</strain>
    </source>
</reference>
<dbReference type="Proteomes" id="UP000543030">
    <property type="component" value="Unassembled WGS sequence"/>
</dbReference>
<gene>
    <name evidence="8" type="ORF">HNQ50_003313</name>
</gene>
<dbReference type="GO" id="GO:0030313">
    <property type="term" value="C:cell envelope"/>
    <property type="evidence" value="ECO:0007669"/>
    <property type="project" value="UniProtKB-SubCell"/>
</dbReference>
<dbReference type="Pfam" id="PF01297">
    <property type="entry name" value="ZnuA"/>
    <property type="match status" value="1"/>
</dbReference>
<evidence type="ECO:0000256" key="5">
    <source>
        <dbReference type="ARBA" id="ARBA00022729"/>
    </source>
</evidence>
<evidence type="ECO:0000256" key="2">
    <source>
        <dbReference type="ARBA" id="ARBA00011028"/>
    </source>
</evidence>
<dbReference type="GO" id="GO:0046872">
    <property type="term" value="F:metal ion binding"/>
    <property type="evidence" value="ECO:0007669"/>
    <property type="project" value="UniProtKB-KW"/>
</dbReference>
<dbReference type="InterPro" id="IPR006129">
    <property type="entry name" value="AdhesinB"/>
</dbReference>
<name>A0A840RG58_9NEIS</name>
<dbReference type="InterPro" id="IPR006127">
    <property type="entry name" value="ZnuA-like"/>
</dbReference>
<keyword evidence="9" id="KW-1185">Reference proteome</keyword>
<dbReference type="InterPro" id="IPR050492">
    <property type="entry name" value="Bact_metal-bind_prot9"/>
</dbReference>
<comment type="similarity">
    <text evidence="2 6">Belongs to the bacterial solute-binding protein 9 family.</text>
</comment>
<dbReference type="GO" id="GO:0030001">
    <property type="term" value="P:metal ion transport"/>
    <property type="evidence" value="ECO:0007669"/>
    <property type="project" value="InterPro"/>
</dbReference>
<accession>A0A840RG58</accession>
<keyword evidence="4" id="KW-0479">Metal-binding</keyword>
<dbReference type="InterPro" id="IPR006128">
    <property type="entry name" value="Lipoprotein_PsaA-like"/>
</dbReference>
<evidence type="ECO:0000256" key="4">
    <source>
        <dbReference type="ARBA" id="ARBA00022723"/>
    </source>
</evidence>
<evidence type="ECO:0000313" key="8">
    <source>
        <dbReference type="EMBL" id="MBB5192569.1"/>
    </source>
</evidence>
<dbReference type="PRINTS" id="PR00691">
    <property type="entry name" value="ADHESINB"/>
</dbReference>
<keyword evidence="3 6" id="KW-0813">Transport</keyword>
<organism evidence="8 9">
    <name type="scientific">Silvimonas terrae</name>
    <dbReference type="NCBI Taxonomy" id="300266"/>
    <lineage>
        <taxon>Bacteria</taxon>
        <taxon>Pseudomonadati</taxon>
        <taxon>Pseudomonadota</taxon>
        <taxon>Betaproteobacteria</taxon>
        <taxon>Neisseriales</taxon>
        <taxon>Chitinibacteraceae</taxon>
        <taxon>Silvimonas</taxon>
    </lineage>
</organism>
<dbReference type="AlphaFoldDB" id="A0A840RG58"/>
<evidence type="ECO:0000256" key="3">
    <source>
        <dbReference type="ARBA" id="ARBA00022448"/>
    </source>
</evidence>
<comment type="subcellular location">
    <subcellularLocation>
        <location evidence="1">Cell envelope</location>
    </subcellularLocation>
</comment>
<evidence type="ECO:0000256" key="7">
    <source>
        <dbReference type="SAM" id="SignalP"/>
    </source>
</evidence>
<keyword evidence="5 7" id="KW-0732">Signal</keyword>
<dbReference type="RefSeq" id="WP_184102241.1">
    <property type="nucleotide sequence ID" value="NZ_JACHHN010000007.1"/>
</dbReference>
<proteinExistence type="inferred from homology"/>